<dbReference type="AlphaFoldDB" id="A0A4V2Y9G1"/>
<keyword evidence="3" id="KW-1185">Reference proteome</keyword>
<protein>
    <submittedName>
        <fullName evidence="2">Uncharacterized protein</fullName>
    </submittedName>
</protein>
<evidence type="ECO:0000313" key="3">
    <source>
        <dbReference type="Proteomes" id="UP000295674"/>
    </source>
</evidence>
<evidence type="ECO:0000256" key="1">
    <source>
        <dbReference type="SAM" id="MobiDB-lite"/>
    </source>
</evidence>
<name>A0A4V2Y9G1_9PSEU</name>
<reference evidence="2 3" key="1">
    <citation type="submission" date="2019-03" db="EMBL/GenBank/DDBJ databases">
        <title>Draft genome sequences of novel Actinobacteria.</title>
        <authorList>
            <person name="Sahin N."/>
            <person name="Ay H."/>
            <person name="Saygin H."/>
        </authorList>
    </citation>
    <scope>NUCLEOTIDE SEQUENCE [LARGE SCALE GENOMIC DNA]</scope>
    <source>
        <strain evidence="2 3">16K309</strain>
    </source>
</reference>
<gene>
    <name evidence="2" type="ORF">E1181_28990</name>
</gene>
<feature type="compositionally biased region" description="Basic and acidic residues" evidence="1">
    <location>
        <begin position="114"/>
        <end position="130"/>
    </location>
</feature>
<dbReference type="EMBL" id="SMKS01000091">
    <property type="protein sequence ID" value="TDC99755.1"/>
    <property type="molecule type" value="Genomic_DNA"/>
</dbReference>
<accession>A0A4V2Y9G1</accession>
<dbReference type="Proteomes" id="UP000295674">
    <property type="component" value="Unassembled WGS sequence"/>
</dbReference>
<organism evidence="2 3">
    <name type="scientific">Saccharopolyspora terrae</name>
    <dbReference type="NCBI Taxonomy" id="2530384"/>
    <lineage>
        <taxon>Bacteria</taxon>
        <taxon>Bacillati</taxon>
        <taxon>Actinomycetota</taxon>
        <taxon>Actinomycetes</taxon>
        <taxon>Pseudonocardiales</taxon>
        <taxon>Pseudonocardiaceae</taxon>
        <taxon>Saccharopolyspora</taxon>
    </lineage>
</organism>
<sequence length="185" mass="19852">MTAIERRQDPTSLLLKHMSERECARFRNRNLRQPGAQRRVHEVELRDWVGGLKLPGPACHQPLDAFALAGSSEAVTAPVDCAKCLSRNPDPFTPLTVVDGGQLTLDLRGGDCPQARRPDASRSAHDHRAPNDSVEETSCPTTPLSPGDGQAASSRTGSAVAYAGLRTCESALVRMSEGSCAADHR</sequence>
<dbReference type="OrthoDB" id="3690454at2"/>
<dbReference type="RefSeq" id="WP_132679594.1">
    <property type="nucleotide sequence ID" value="NZ_SMKS01000091.1"/>
</dbReference>
<feature type="region of interest" description="Disordered" evidence="1">
    <location>
        <begin position="108"/>
        <end position="156"/>
    </location>
</feature>
<proteinExistence type="predicted"/>
<evidence type="ECO:0000313" key="2">
    <source>
        <dbReference type="EMBL" id="TDC99755.1"/>
    </source>
</evidence>
<comment type="caution">
    <text evidence="2">The sequence shown here is derived from an EMBL/GenBank/DDBJ whole genome shotgun (WGS) entry which is preliminary data.</text>
</comment>